<dbReference type="InterPro" id="IPR029068">
    <property type="entry name" value="Glyas_Bleomycin-R_OHBP_Dase"/>
</dbReference>
<gene>
    <name evidence="2" type="ORF">XYCOK13_21740</name>
</gene>
<comment type="caution">
    <text evidence="2">The sequence shown here is derived from an EMBL/GenBank/DDBJ whole genome shotgun (WGS) entry which is preliminary data.</text>
</comment>
<evidence type="ECO:0000313" key="2">
    <source>
        <dbReference type="EMBL" id="GIQ69350.1"/>
    </source>
</evidence>
<accession>A0A8J4M2Q7</accession>
<dbReference type="Pfam" id="PF00903">
    <property type="entry name" value="Glyoxalase"/>
    <property type="match status" value="1"/>
</dbReference>
<feature type="domain" description="VOC" evidence="1">
    <location>
        <begin position="5"/>
        <end position="120"/>
    </location>
</feature>
<dbReference type="InterPro" id="IPR037523">
    <property type="entry name" value="VOC_core"/>
</dbReference>
<proteinExistence type="predicted"/>
<dbReference type="Gene3D" id="3.10.180.10">
    <property type="entry name" value="2,3-Dihydroxybiphenyl 1,2-Dioxygenase, domain 1"/>
    <property type="match status" value="1"/>
</dbReference>
<organism evidence="2 3">
    <name type="scientific">Xylanibacillus composti</name>
    <dbReference type="NCBI Taxonomy" id="1572762"/>
    <lineage>
        <taxon>Bacteria</taxon>
        <taxon>Bacillati</taxon>
        <taxon>Bacillota</taxon>
        <taxon>Bacilli</taxon>
        <taxon>Bacillales</taxon>
        <taxon>Paenibacillaceae</taxon>
        <taxon>Xylanibacillus</taxon>
    </lineage>
</organism>
<name>A0A8J4M2Q7_9BACL</name>
<dbReference type="AlphaFoldDB" id="A0A8J4M2Q7"/>
<dbReference type="SUPFAM" id="SSF54593">
    <property type="entry name" value="Glyoxalase/Bleomycin resistance protein/Dihydroxybiphenyl dioxygenase"/>
    <property type="match status" value="1"/>
</dbReference>
<evidence type="ECO:0000313" key="3">
    <source>
        <dbReference type="Proteomes" id="UP000677918"/>
    </source>
</evidence>
<dbReference type="InterPro" id="IPR004360">
    <property type="entry name" value="Glyas_Fos-R_dOase_dom"/>
</dbReference>
<dbReference type="PROSITE" id="PS51819">
    <property type="entry name" value="VOC"/>
    <property type="match status" value="1"/>
</dbReference>
<sequence length="122" mass="14207">MAFQRIDSVFLPVSNVEKSARWYEDILGFTLEIQDKKWKYYSLRLDGSDKNTCPWVTLYEQHTVQPADHMPFNLYTPDGSEAHQQLQARGVKVSEMLHTGSMLVFEVFDPDDHRIGIVSWPM</sequence>
<reference evidence="2" key="1">
    <citation type="submission" date="2021-04" db="EMBL/GenBank/DDBJ databases">
        <title>Draft genome sequence of Xylanibacillus composti strain K13.</title>
        <authorList>
            <person name="Uke A."/>
            <person name="Chhe C."/>
            <person name="Baramee S."/>
            <person name="Kosugi A."/>
        </authorList>
    </citation>
    <scope>NUCLEOTIDE SEQUENCE</scope>
    <source>
        <strain evidence="2">K13</strain>
    </source>
</reference>
<evidence type="ECO:0000259" key="1">
    <source>
        <dbReference type="PROSITE" id="PS51819"/>
    </source>
</evidence>
<dbReference type="RefSeq" id="WP_213412154.1">
    <property type="nucleotide sequence ID" value="NZ_BOVK01000027.1"/>
</dbReference>
<keyword evidence="3" id="KW-1185">Reference proteome</keyword>
<protein>
    <recommendedName>
        <fullName evidence="1">VOC domain-containing protein</fullName>
    </recommendedName>
</protein>
<dbReference type="Proteomes" id="UP000677918">
    <property type="component" value="Unassembled WGS sequence"/>
</dbReference>
<dbReference type="EMBL" id="BOVK01000027">
    <property type="protein sequence ID" value="GIQ69350.1"/>
    <property type="molecule type" value="Genomic_DNA"/>
</dbReference>